<feature type="coiled-coil region" evidence="1">
    <location>
        <begin position="213"/>
        <end position="240"/>
    </location>
</feature>
<dbReference type="Pfam" id="PF01966">
    <property type="entry name" value="HD"/>
    <property type="match status" value="1"/>
</dbReference>
<dbReference type="SUPFAM" id="SSF109604">
    <property type="entry name" value="HD-domain/PDEase-like"/>
    <property type="match status" value="1"/>
</dbReference>
<evidence type="ECO:0000259" key="2">
    <source>
        <dbReference type="Pfam" id="PF01966"/>
    </source>
</evidence>
<dbReference type="InterPro" id="IPR006674">
    <property type="entry name" value="HD_domain"/>
</dbReference>
<protein>
    <recommendedName>
        <fullName evidence="2">HD domain-containing protein</fullName>
    </recommendedName>
</protein>
<dbReference type="KEGG" id="pmaw:MACH26_21300"/>
<evidence type="ECO:0000256" key="1">
    <source>
        <dbReference type="SAM" id="Coils"/>
    </source>
</evidence>
<accession>A0AA48HJW9</accession>
<keyword evidence="4" id="KW-1185">Reference proteome</keyword>
<proteinExistence type="predicted"/>
<dbReference type="Gene3D" id="1.10.3210.10">
    <property type="entry name" value="Hypothetical protein af1432"/>
    <property type="match status" value="1"/>
</dbReference>
<evidence type="ECO:0000313" key="3">
    <source>
        <dbReference type="EMBL" id="BDX06609.1"/>
    </source>
</evidence>
<keyword evidence="1" id="KW-0175">Coiled coil</keyword>
<feature type="domain" description="HD" evidence="2">
    <location>
        <begin position="54"/>
        <end position="154"/>
    </location>
</feature>
<sequence>MLIDIYSYAGGKYMPQSSAFHDVVEFAKSYLRSDEEKLSKLYFHNECHTFHPVKGVLSVALKLAIIDGMSYTDEAYERIGLAAALHDIGNIVERQEHEQISIDVSRNKLIQLGYDRQMIEAIACCIYSTAIDYSDGLVRRTVGSREAKIVSDADLSNPGFLDVTNFAAESIKIWLEMDEFGIEDFSTTGVALTKTFFNQIGDYYTGTARHLFSERRQKNLAGLEKAVEQLLNKANYSEQTLIQILSELDKTLS</sequence>
<reference evidence="3" key="1">
    <citation type="submission" date="2023-01" db="EMBL/GenBank/DDBJ databases">
        <title>Complete genome sequence of Planctobacterium marinum strain Dej080120_11.</title>
        <authorList>
            <person name="Ueki S."/>
            <person name="Maruyama F."/>
        </authorList>
    </citation>
    <scope>NUCLEOTIDE SEQUENCE</scope>
    <source>
        <strain evidence="3">Dej080120_11</strain>
    </source>
</reference>
<dbReference type="Proteomes" id="UP001333710">
    <property type="component" value="Chromosome"/>
</dbReference>
<gene>
    <name evidence="3" type="ORF">MACH26_21300</name>
</gene>
<evidence type="ECO:0000313" key="4">
    <source>
        <dbReference type="Proteomes" id="UP001333710"/>
    </source>
</evidence>
<dbReference type="InterPro" id="IPR003607">
    <property type="entry name" value="HD/PDEase_dom"/>
</dbReference>
<name>A0AA48HJW9_9ALTE</name>
<dbReference type="EMBL" id="AP027272">
    <property type="protein sequence ID" value="BDX06609.1"/>
    <property type="molecule type" value="Genomic_DNA"/>
</dbReference>
<organism evidence="3 4">
    <name type="scientific">Planctobacterium marinum</name>
    <dbReference type="NCBI Taxonomy" id="1631968"/>
    <lineage>
        <taxon>Bacteria</taxon>
        <taxon>Pseudomonadati</taxon>
        <taxon>Pseudomonadota</taxon>
        <taxon>Gammaproteobacteria</taxon>
        <taxon>Alteromonadales</taxon>
        <taxon>Alteromonadaceae</taxon>
        <taxon>Planctobacterium</taxon>
    </lineage>
</organism>
<dbReference type="AlphaFoldDB" id="A0AA48HJW9"/>
<dbReference type="CDD" id="cd00077">
    <property type="entry name" value="HDc"/>
    <property type="match status" value="1"/>
</dbReference>